<comment type="pathway">
    <text evidence="2">Protein modification; protein ubiquitination.</text>
</comment>
<comment type="similarity">
    <text evidence="3">Belongs to the 'GDSL' lipolytic enzyme family.</text>
</comment>
<evidence type="ECO:0000256" key="3">
    <source>
        <dbReference type="ARBA" id="ARBA00008668"/>
    </source>
</evidence>
<evidence type="ECO:0000256" key="1">
    <source>
        <dbReference type="ARBA" id="ARBA00000900"/>
    </source>
</evidence>
<dbReference type="InterPro" id="IPR000225">
    <property type="entry name" value="Armadillo"/>
</dbReference>
<reference evidence="8 9" key="1">
    <citation type="submission" date="2019-07" db="EMBL/GenBank/DDBJ databases">
        <title>De Novo Assembly of kiwifruit Actinidia rufa.</title>
        <authorList>
            <person name="Sugita-Konishi S."/>
            <person name="Sato K."/>
            <person name="Mori E."/>
            <person name="Abe Y."/>
            <person name="Kisaki G."/>
            <person name="Hamano K."/>
            <person name="Suezawa K."/>
            <person name="Otani M."/>
            <person name="Fukuda T."/>
            <person name="Manabe T."/>
            <person name="Gomi K."/>
            <person name="Tabuchi M."/>
            <person name="Akimitsu K."/>
            <person name="Kataoka I."/>
        </authorList>
    </citation>
    <scope>NUCLEOTIDE SEQUENCE [LARGE SCALE GENOMIC DNA]</scope>
    <source>
        <strain evidence="9">cv. Fuchu</strain>
    </source>
</reference>
<keyword evidence="6" id="KW-0677">Repeat</keyword>
<dbReference type="InterPro" id="IPR052608">
    <property type="entry name" value="U-box_domain_protein"/>
</dbReference>
<evidence type="ECO:0000256" key="6">
    <source>
        <dbReference type="ARBA" id="ARBA00022737"/>
    </source>
</evidence>
<dbReference type="PROSITE" id="PS51698">
    <property type="entry name" value="U_BOX"/>
    <property type="match status" value="1"/>
</dbReference>
<evidence type="ECO:0000256" key="2">
    <source>
        <dbReference type="ARBA" id="ARBA00004906"/>
    </source>
</evidence>
<dbReference type="Gene3D" id="3.30.40.10">
    <property type="entry name" value="Zinc/RING finger domain, C3HC4 (zinc finger)"/>
    <property type="match status" value="1"/>
</dbReference>
<dbReference type="UniPathway" id="UPA00143"/>
<dbReference type="Gene3D" id="1.25.10.10">
    <property type="entry name" value="Leucine-rich Repeat Variant"/>
    <property type="match status" value="3"/>
</dbReference>
<name>A0A7J0EQV3_9ERIC</name>
<feature type="domain" description="U-box" evidence="7">
    <location>
        <begin position="531"/>
        <end position="609"/>
    </location>
</feature>
<accession>A0A7J0EQV3</accession>
<comment type="caution">
    <text evidence="8">The sequence shown here is derived from an EMBL/GenBank/DDBJ whole genome shotgun (WGS) entry which is preliminary data.</text>
</comment>
<sequence>MKVGLMADFPPYGIDFDNMSMATGRFKNGKTAADFLACLGGQPLLPSAYASMLDNGGTSVPDASGINYASSGCGILPYITPPMVECFNLEKQIDFFNLTLQRDLSSVFDDPEALKVIDYQIGARRFIVNNIGPVGCLPGMRNTTIDQCNEELNEVIVPYNNRLAVLLKNLTREYTDAEFFLADSHSLFNEMISYPGQYGFVKEKDPCCGEAYEGNLLAFQGRLHAATEMNISSSIANTLAKQQIVCLLSYASVGLFAIKSRLNVSALSRVSSTTDCEIGFIPGTVMSSRGSDWMLLKEDRTPITNLAVSLLVSISEITASVACIEVEKHNFIEIGSYLYRASAVVMELQTAENSSTNATQILQSLSKSIGLAKELVTKCQKGAHTSPNPEVSRTIERLAGVIKDIGEDLSSIPSATYGDQEYAKIAAQSLSKEMKDVHFEVTQIQLPGKKELERVILSSEEQAKKKPAPTETDLYSINVEISIDSTQSSNIPHLYLVEALESTNSRGKRSHRNGSSGSLMTPPQMAQRVEPLYDTFFCPLTKEIMDNPVTIESGVTYERKAITDWYEKFENPEDIVCPKTGQKLVSRVLSTNMALKATIEEWKGRNEVARIKVAQAALSRVSTESMAIEALKVLQSICHMKPYNKIQICSMGMLPLIVKLLEYKDRQVRCAALELLLQLVEDDNGGKEMLAMTVDMSIIIKMLSSNHRPIKHTSLLLLLELSRSQSLCQKIGSVTGGILVLIAMKYKQSSDAFASEKADEILRNLERSPDNVKRMAENGLLDPLLNHLVKGSEEMKMEMASYLGEIFLGHDSKTQVAERASPALIKMVHSGNSLTRKAAFKALKKISSHHPNSKVLVEAGIVRIMVEEMFTRTIYNEPMNSKNEAAAILANILESGLESESLQVNSRGHTMASDFIVHNIIYLLKNSTPDELNIHLIRILLCLTKSPKLSAIVVSVVKETEASYNLIELINNPNEEIGVAAIKLLITLSPFMGHTLVDRLCKTSGQPTSLIQIPTGITRITEKHAVSANLLAKLPHQNLMLNLALLNMNIVPTVLQKIVQMQISGTRTSRYANAYFEGLVGILVRFTTTLYDHQVLFLVRTNNFTSVFTELLMKTSSDEVQRLSAIGLENLSTQSINLSKPPKVNKPQYLKLLFLPKCASFSSSKSNKIPLCPVHRGACSSQDTFCLLDAKAVERLLACLDHENVEVVEAVLSAICTLLDDRVDVEKSVTILNGVNTIQHVLNVVREHKAEGLWKKSFWVIERFLMKGGDTSASYISQDRLLPAALVSAFHHGDGNTRQIAENILSLRFNVVVSTEIGEKGWRGWSLRSQKRGQPMAIRHQDTVPGMDETN</sequence>
<dbReference type="Pfam" id="PF04564">
    <property type="entry name" value="U-box"/>
    <property type="match status" value="1"/>
</dbReference>
<dbReference type="GO" id="GO:0061630">
    <property type="term" value="F:ubiquitin protein ligase activity"/>
    <property type="evidence" value="ECO:0007669"/>
    <property type="project" value="UniProtKB-EC"/>
</dbReference>
<dbReference type="OrthoDB" id="10064100at2759"/>
<dbReference type="EC" id="2.3.2.27" evidence="4"/>
<dbReference type="Gene3D" id="3.40.50.1110">
    <property type="entry name" value="SGNH hydrolase"/>
    <property type="match status" value="1"/>
</dbReference>
<dbReference type="InterPro" id="IPR016024">
    <property type="entry name" value="ARM-type_fold"/>
</dbReference>
<evidence type="ECO:0000313" key="9">
    <source>
        <dbReference type="Proteomes" id="UP000585474"/>
    </source>
</evidence>
<evidence type="ECO:0000256" key="5">
    <source>
        <dbReference type="ARBA" id="ARBA00022679"/>
    </source>
</evidence>
<dbReference type="SUPFAM" id="SSF57850">
    <property type="entry name" value="RING/U-box"/>
    <property type="match status" value="1"/>
</dbReference>
<dbReference type="SUPFAM" id="SSF48371">
    <property type="entry name" value="ARM repeat"/>
    <property type="match status" value="1"/>
</dbReference>
<dbReference type="SMART" id="SM00504">
    <property type="entry name" value="Ubox"/>
    <property type="match status" value="1"/>
</dbReference>
<dbReference type="InterPro" id="IPR045210">
    <property type="entry name" value="RING-Ubox_PUB"/>
</dbReference>
<dbReference type="EMBL" id="BJWL01000006">
    <property type="protein sequence ID" value="GFY88864.1"/>
    <property type="molecule type" value="Genomic_DNA"/>
</dbReference>
<dbReference type="Pfam" id="PF00657">
    <property type="entry name" value="Lipase_GDSL"/>
    <property type="match status" value="1"/>
</dbReference>
<gene>
    <name evidence="8" type="ORF">Acr_06g0008040</name>
</gene>
<dbReference type="InterPro" id="IPR036514">
    <property type="entry name" value="SGNH_hydro_sf"/>
</dbReference>
<dbReference type="SMART" id="SM00185">
    <property type="entry name" value="ARM"/>
    <property type="match status" value="5"/>
</dbReference>
<protein>
    <recommendedName>
        <fullName evidence="4">RING-type E3 ubiquitin transferase</fullName>
        <ecNumber evidence="4">2.3.2.27</ecNumber>
    </recommendedName>
</protein>
<dbReference type="InterPro" id="IPR003613">
    <property type="entry name" value="Ubox_domain"/>
</dbReference>
<evidence type="ECO:0000256" key="4">
    <source>
        <dbReference type="ARBA" id="ARBA00012483"/>
    </source>
</evidence>
<dbReference type="GO" id="GO:0016567">
    <property type="term" value="P:protein ubiquitination"/>
    <property type="evidence" value="ECO:0007669"/>
    <property type="project" value="UniProtKB-UniPathway"/>
</dbReference>
<dbReference type="InterPro" id="IPR011989">
    <property type="entry name" value="ARM-like"/>
</dbReference>
<evidence type="ECO:0000313" key="8">
    <source>
        <dbReference type="EMBL" id="GFY88864.1"/>
    </source>
</evidence>
<keyword evidence="5" id="KW-0808">Transferase</keyword>
<dbReference type="InterPro" id="IPR013083">
    <property type="entry name" value="Znf_RING/FYVE/PHD"/>
</dbReference>
<dbReference type="GO" id="GO:0016788">
    <property type="term" value="F:hydrolase activity, acting on ester bonds"/>
    <property type="evidence" value="ECO:0007669"/>
    <property type="project" value="InterPro"/>
</dbReference>
<dbReference type="PANTHER" id="PTHR45958">
    <property type="entry name" value="RING-TYPE E3 UBIQUITIN TRANSFERASE"/>
    <property type="match status" value="1"/>
</dbReference>
<dbReference type="InterPro" id="IPR001087">
    <property type="entry name" value="GDSL"/>
</dbReference>
<comment type="catalytic activity">
    <reaction evidence="1">
        <text>S-ubiquitinyl-[E2 ubiquitin-conjugating enzyme]-L-cysteine + [acceptor protein]-L-lysine = [E2 ubiquitin-conjugating enzyme]-L-cysteine + N(6)-ubiquitinyl-[acceptor protein]-L-lysine.</text>
        <dbReference type="EC" id="2.3.2.27"/>
    </reaction>
</comment>
<evidence type="ECO:0000259" key="7">
    <source>
        <dbReference type="PROSITE" id="PS51698"/>
    </source>
</evidence>
<keyword evidence="9" id="KW-1185">Reference proteome</keyword>
<dbReference type="PANTHER" id="PTHR45958:SF4">
    <property type="entry name" value="U-BOX DOMAIN-CONTAINING PROTEIN 42-RELATED"/>
    <property type="match status" value="1"/>
</dbReference>
<dbReference type="Proteomes" id="UP000585474">
    <property type="component" value="Unassembled WGS sequence"/>
</dbReference>
<dbReference type="CDD" id="cd16664">
    <property type="entry name" value="RING-Ubox_PUB"/>
    <property type="match status" value="1"/>
</dbReference>
<proteinExistence type="inferred from homology"/>
<organism evidence="8 9">
    <name type="scientific">Actinidia rufa</name>
    <dbReference type="NCBI Taxonomy" id="165716"/>
    <lineage>
        <taxon>Eukaryota</taxon>
        <taxon>Viridiplantae</taxon>
        <taxon>Streptophyta</taxon>
        <taxon>Embryophyta</taxon>
        <taxon>Tracheophyta</taxon>
        <taxon>Spermatophyta</taxon>
        <taxon>Magnoliopsida</taxon>
        <taxon>eudicotyledons</taxon>
        <taxon>Gunneridae</taxon>
        <taxon>Pentapetalae</taxon>
        <taxon>asterids</taxon>
        <taxon>Ericales</taxon>
        <taxon>Actinidiaceae</taxon>
        <taxon>Actinidia</taxon>
    </lineage>
</organism>